<accession>A0A8J3S0P8</accession>
<name>A0A8J3S0P8_PLARO</name>
<evidence type="ECO:0000313" key="3">
    <source>
        <dbReference type="Proteomes" id="UP000655044"/>
    </source>
</evidence>
<evidence type="ECO:0000256" key="1">
    <source>
        <dbReference type="SAM" id="MobiDB-lite"/>
    </source>
</evidence>
<dbReference type="Pfam" id="PF07505">
    <property type="entry name" value="DUF5131"/>
    <property type="match status" value="1"/>
</dbReference>
<dbReference type="Proteomes" id="UP000655044">
    <property type="component" value="Unassembled WGS sequence"/>
</dbReference>
<organism evidence="2 3">
    <name type="scientific">Planobispora rosea</name>
    <dbReference type="NCBI Taxonomy" id="35762"/>
    <lineage>
        <taxon>Bacteria</taxon>
        <taxon>Bacillati</taxon>
        <taxon>Actinomycetota</taxon>
        <taxon>Actinomycetes</taxon>
        <taxon>Streptosporangiales</taxon>
        <taxon>Streptosporangiaceae</taxon>
        <taxon>Planobispora</taxon>
    </lineage>
</organism>
<comment type="caution">
    <text evidence="2">The sequence shown here is derived from an EMBL/GenBank/DDBJ whole genome shotgun (WGS) entry which is preliminary data.</text>
</comment>
<gene>
    <name evidence="2" type="ORF">Pro02_48190</name>
</gene>
<proteinExistence type="predicted"/>
<protein>
    <recommendedName>
        <fullName evidence="4">Phage Gp37/Gp68 family protein</fullName>
    </recommendedName>
</protein>
<dbReference type="RefSeq" id="WP_189242988.1">
    <property type="nucleotide sequence ID" value="NZ_BMQP01000026.1"/>
</dbReference>
<evidence type="ECO:0000313" key="2">
    <source>
        <dbReference type="EMBL" id="GIH86411.1"/>
    </source>
</evidence>
<feature type="compositionally biased region" description="Basic and acidic residues" evidence="1">
    <location>
        <begin position="303"/>
        <end position="313"/>
    </location>
</feature>
<sequence>MTGISKIEWTDVTWNPVRGCSKVSRGCDHCYAEAISTHWNGPGSFDVVRLVPEVLEAPLRWHRPRRVFINSMSDALHEAVPDDFVIQMFATMAAASQHTFQLLTKRHARLRTLLASPDFADAVLQEATGRYGAAVRTPWPLPNLWAGVSVEDQRWADIRIPALLKTPAMVRFLSVEPMLGPVDLSRWLGIEYMESFEGWGEELFASLAGWVGPAAGLHWVIAGGESGPRARPPHPDWFRTLRDQCAASGTAFFFKQFGQWSPDLDGPGRLVGVLPDGTVVEPSPDDFAEGSATMRRCRSKHAAGRELDGRTHDAFPATSGQEPPHAA</sequence>
<keyword evidence="3" id="KW-1185">Reference proteome</keyword>
<evidence type="ECO:0008006" key="4">
    <source>
        <dbReference type="Google" id="ProtNLM"/>
    </source>
</evidence>
<dbReference type="InterPro" id="IPR011101">
    <property type="entry name" value="DUF5131"/>
</dbReference>
<reference evidence="2" key="1">
    <citation type="submission" date="2021-01" db="EMBL/GenBank/DDBJ databases">
        <title>Whole genome shotgun sequence of Planobispora rosea NBRC 15558.</title>
        <authorList>
            <person name="Komaki H."/>
            <person name="Tamura T."/>
        </authorList>
    </citation>
    <scope>NUCLEOTIDE SEQUENCE</scope>
    <source>
        <strain evidence="2">NBRC 15558</strain>
    </source>
</reference>
<dbReference type="AlphaFoldDB" id="A0A8J3S0P8"/>
<dbReference type="EMBL" id="BOOI01000046">
    <property type="protein sequence ID" value="GIH86411.1"/>
    <property type="molecule type" value="Genomic_DNA"/>
</dbReference>
<feature type="region of interest" description="Disordered" evidence="1">
    <location>
        <begin position="282"/>
        <end position="327"/>
    </location>
</feature>